<reference evidence="4 5" key="1">
    <citation type="submission" date="2023-07" db="EMBL/GenBank/DDBJ databases">
        <title>Genomic Encyclopedia of Type Strains, Phase IV (KMG-IV): sequencing the most valuable type-strain genomes for metagenomic binning, comparative biology and taxonomic classification.</title>
        <authorList>
            <person name="Goeker M."/>
        </authorList>
    </citation>
    <scope>NUCLEOTIDE SEQUENCE [LARGE SCALE GENOMIC DNA]</scope>
    <source>
        <strain evidence="4 5">DSM 1111</strain>
    </source>
</reference>
<dbReference type="PANTHER" id="PTHR14289:SF16">
    <property type="entry name" value="POLYMERASE DELTA-INTERACTING PROTEIN 2"/>
    <property type="match status" value="1"/>
</dbReference>
<evidence type="ECO:0000256" key="1">
    <source>
        <dbReference type="ARBA" id="ARBA00017693"/>
    </source>
</evidence>
<dbReference type="NCBIfam" id="NF003967">
    <property type="entry name" value="PRK05461.1"/>
    <property type="match status" value="1"/>
</dbReference>
<dbReference type="SUPFAM" id="SSF110069">
    <property type="entry name" value="ApaG-like"/>
    <property type="match status" value="1"/>
</dbReference>
<organism evidence="4 5">
    <name type="scientific">Peteryoungia aggregata LMG 23059</name>
    <dbReference type="NCBI Taxonomy" id="1368425"/>
    <lineage>
        <taxon>Bacteria</taxon>
        <taxon>Pseudomonadati</taxon>
        <taxon>Pseudomonadota</taxon>
        <taxon>Alphaproteobacteria</taxon>
        <taxon>Hyphomicrobiales</taxon>
        <taxon>Rhizobiaceae</taxon>
        <taxon>Peteryoungia</taxon>
    </lineage>
</organism>
<dbReference type="HAMAP" id="MF_00791">
    <property type="entry name" value="ApaG"/>
    <property type="match status" value="1"/>
</dbReference>
<accession>A0ABU0G4E7</accession>
<dbReference type="InterPro" id="IPR007474">
    <property type="entry name" value="ApaG_domain"/>
</dbReference>
<dbReference type="Pfam" id="PF04379">
    <property type="entry name" value="DUF525"/>
    <property type="match status" value="1"/>
</dbReference>
<dbReference type="PROSITE" id="PS51087">
    <property type="entry name" value="APAG"/>
    <property type="match status" value="1"/>
</dbReference>
<proteinExistence type="inferred from homology"/>
<name>A0ABU0G4E7_9HYPH</name>
<dbReference type="EMBL" id="JAUSUW010000002">
    <property type="protein sequence ID" value="MDQ0419978.1"/>
    <property type="molecule type" value="Genomic_DNA"/>
</dbReference>
<sequence length="147" mass="16369">MSAMSVIIAGKFSQGSGMYRALTRDIEVQVEPYYLEEQSDPDDSRYVWGYRIVISNHSGKPVRLTHRYWHITDQNGQVDEVSGPGVVGEQPRLDPGDSYEYSSGCPLDTPSGMMYGTYRMETDDGEAFDVAIPAFSLDSPGMVRTLN</sequence>
<feature type="domain" description="ApaG" evidence="3">
    <location>
        <begin position="20"/>
        <end position="144"/>
    </location>
</feature>
<protein>
    <recommendedName>
        <fullName evidence="1 2">Protein ApaG</fullName>
    </recommendedName>
</protein>
<keyword evidence="5" id="KW-1185">Reference proteome</keyword>
<dbReference type="InterPro" id="IPR023065">
    <property type="entry name" value="Uncharacterised_ApaG"/>
</dbReference>
<gene>
    <name evidence="2" type="primary">apaG</name>
    <name evidence="4" type="ORF">J2045_000991</name>
</gene>
<comment type="caution">
    <text evidence="4">The sequence shown here is derived from an EMBL/GenBank/DDBJ whole genome shotgun (WGS) entry which is preliminary data.</text>
</comment>
<dbReference type="Proteomes" id="UP001238496">
    <property type="component" value="Unassembled WGS sequence"/>
</dbReference>
<dbReference type="PANTHER" id="PTHR14289">
    <property type="entry name" value="F-BOX ONLY PROTEIN 3"/>
    <property type="match status" value="1"/>
</dbReference>
<evidence type="ECO:0000256" key="2">
    <source>
        <dbReference type="HAMAP-Rule" id="MF_00791"/>
    </source>
</evidence>
<evidence type="ECO:0000259" key="3">
    <source>
        <dbReference type="PROSITE" id="PS51087"/>
    </source>
</evidence>
<dbReference type="Gene3D" id="2.60.40.1470">
    <property type="entry name" value="ApaG domain"/>
    <property type="match status" value="1"/>
</dbReference>
<evidence type="ECO:0000313" key="4">
    <source>
        <dbReference type="EMBL" id="MDQ0419978.1"/>
    </source>
</evidence>
<evidence type="ECO:0000313" key="5">
    <source>
        <dbReference type="Proteomes" id="UP001238496"/>
    </source>
</evidence>
<dbReference type="InterPro" id="IPR036767">
    <property type="entry name" value="ApaG_sf"/>
</dbReference>